<name>A0A9J5XGH7_SOLCO</name>
<reference evidence="1 2" key="1">
    <citation type="submission" date="2020-09" db="EMBL/GenBank/DDBJ databases">
        <title>De no assembly of potato wild relative species, Solanum commersonii.</title>
        <authorList>
            <person name="Cho K."/>
        </authorList>
    </citation>
    <scope>NUCLEOTIDE SEQUENCE [LARGE SCALE GENOMIC DNA]</scope>
    <source>
        <strain evidence="1">LZ3.2</strain>
        <tissue evidence="1">Leaf</tissue>
    </source>
</reference>
<dbReference type="EMBL" id="JACXVP010000009">
    <property type="protein sequence ID" value="KAG5586770.1"/>
    <property type="molecule type" value="Genomic_DNA"/>
</dbReference>
<keyword evidence="2" id="KW-1185">Reference proteome</keyword>
<dbReference type="AlphaFoldDB" id="A0A9J5XGH7"/>
<sequence length="133" mass="15476">MFEDSLSEDLKSFSNTERKNVRYKVLNHINDVLHSMGHDINEYNLVLENIRPSETTKDTKDIHFQRNIIVSEEDLLLPKKLNVEQLISYNTIIDRISSKKANCSISRIHSFSNCNFRSSSFCSSWRTNCSLAF</sequence>
<dbReference type="OrthoDB" id="1303239at2759"/>
<protein>
    <submittedName>
        <fullName evidence="1">Uncharacterized protein</fullName>
    </submittedName>
</protein>
<dbReference type="Proteomes" id="UP000824120">
    <property type="component" value="Chromosome 9"/>
</dbReference>
<proteinExistence type="predicted"/>
<evidence type="ECO:0000313" key="2">
    <source>
        <dbReference type="Proteomes" id="UP000824120"/>
    </source>
</evidence>
<organism evidence="1 2">
    <name type="scientific">Solanum commersonii</name>
    <name type="common">Commerson's wild potato</name>
    <name type="synonym">Commerson's nightshade</name>
    <dbReference type="NCBI Taxonomy" id="4109"/>
    <lineage>
        <taxon>Eukaryota</taxon>
        <taxon>Viridiplantae</taxon>
        <taxon>Streptophyta</taxon>
        <taxon>Embryophyta</taxon>
        <taxon>Tracheophyta</taxon>
        <taxon>Spermatophyta</taxon>
        <taxon>Magnoliopsida</taxon>
        <taxon>eudicotyledons</taxon>
        <taxon>Gunneridae</taxon>
        <taxon>Pentapetalae</taxon>
        <taxon>asterids</taxon>
        <taxon>lamiids</taxon>
        <taxon>Solanales</taxon>
        <taxon>Solanaceae</taxon>
        <taxon>Solanoideae</taxon>
        <taxon>Solaneae</taxon>
        <taxon>Solanum</taxon>
    </lineage>
</organism>
<evidence type="ECO:0000313" key="1">
    <source>
        <dbReference type="EMBL" id="KAG5586770.1"/>
    </source>
</evidence>
<gene>
    <name evidence="1" type="ORF">H5410_047204</name>
</gene>
<comment type="caution">
    <text evidence="1">The sequence shown here is derived from an EMBL/GenBank/DDBJ whole genome shotgun (WGS) entry which is preliminary data.</text>
</comment>
<accession>A0A9J5XGH7</accession>